<evidence type="ECO:0000313" key="2">
    <source>
        <dbReference type="Proteomes" id="UP000646548"/>
    </source>
</evidence>
<evidence type="ECO:0000313" key="1">
    <source>
        <dbReference type="EMBL" id="KAF6715321.1"/>
    </source>
</evidence>
<sequence>MLSRFTTDDCYLVSPRLHHFTCVLPGEAATTSADSPHLLGGHYFALTKVKNNTRATEVPQ</sequence>
<protein>
    <submittedName>
        <fullName evidence="1">Uncharacterized protein</fullName>
    </submittedName>
</protein>
<reference evidence="1" key="1">
    <citation type="journal article" name="BMC Genomics">
        <title>Long-read sequencing and de novo genome assembly of marine medaka (Oryzias melastigma).</title>
        <authorList>
            <person name="Liang P."/>
            <person name="Saqib H.S.A."/>
            <person name="Ni X."/>
            <person name="Shen Y."/>
        </authorList>
    </citation>
    <scope>NUCLEOTIDE SEQUENCE</scope>
    <source>
        <strain evidence="1">Bigg-433</strain>
    </source>
</reference>
<dbReference type="Proteomes" id="UP000646548">
    <property type="component" value="Unassembled WGS sequence"/>
</dbReference>
<comment type="caution">
    <text evidence="1">The sequence shown here is derived from an EMBL/GenBank/DDBJ whole genome shotgun (WGS) entry which is preliminary data.</text>
</comment>
<dbReference type="AlphaFoldDB" id="A0A834EZ97"/>
<dbReference type="EMBL" id="WKFB01001109">
    <property type="protein sequence ID" value="KAF6715321.1"/>
    <property type="molecule type" value="Genomic_DNA"/>
</dbReference>
<accession>A0A834EZ97</accession>
<organism evidence="1 2">
    <name type="scientific">Oryzias melastigma</name>
    <name type="common">Marine medaka</name>
    <dbReference type="NCBI Taxonomy" id="30732"/>
    <lineage>
        <taxon>Eukaryota</taxon>
        <taxon>Metazoa</taxon>
        <taxon>Chordata</taxon>
        <taxon>Craniata</taxon>
        <taxon>Vertebrata</taxon>
        <taxon>Euteleostomi</taxon>
        <taxon>Actinopterygii</taxon>
        <taxon>Neopterygii</taxon>
        <taxon>Teleostei</taxon>
        <taxon>Neoteleostei</taxon>
        <taxon>Acanthomorphata</taxon>
        <taxon>Ovalentaria</taxon>
        <taxon>Atherinomorphae</taxon>
        <taxon>Beloniformes</taxon>
        <taxon>Adrianichthyidae</taxon>
        <taxon>Oryziinae</taxon>
        <taxon>Oryzias</taxon>
    </lineage>
</organism>
<name>A0A834EZ97_ORYME</name>
<proteinExistence type="predicted"/>
<gene>
    <name evidence="1" type="ORF">FQA47_023838</name>
</gene>